<evidence type="ECO:0000256" key="1">
    <source>
        <dbReference type="ARBA" id="ARBA00007441"/>
    </source>
</evidence>
<comment type="caution">
    <text evidence="4">The sequence shown here is derived from an EMBL/GenBank/DDBJ whole genome shotgun (WGS) entry which is preliminary data.</text>
</comment>
<evidence type="ECO:0000256" key="2">
    <source>
        <dbReference type="ARBA" id="ARBA00022898"/>
    </source>
</evidence>
<dbReference type="InParanoid" id="A0A7C8MXL2"/>
<accession>A0A7C8MXL2</accession>
<protein>
    <recommendedName>
        <fullName evidence="3">Aminotransferase class I/classII large domain-containing protein</fullName>
    </recommendedName>
</protein>
<dbReference type="Gene3D" id="3.40.640.10">
    <property type="entry name" value="Type I PLP-dependent aspartate aminotransferase-like (Major domain)"/>
    <property type="match status" value="1"/>
</dbReference>
<proteinExistence type="inferred from homology"/>
<dbReference type="InterPro" id="IPR015424">
    <property type="entry name" value="PyrdxlP-dep_Trfase"/>
</dbReference>
<reference evidence="4 5" key="1">
    <citation type="submission" date="2019-12" db="EMBL/GenBank/DDBJ databases">
        <title>Draft genome sequence of the ascomycete Xylaria multiplex DSM 110363.</title>
        <authorList>
            <person name="Buettner E."/>
            <person name="Kellner H."/>
        </authorList>
    </citation>
    <scope>NUCLEOTIDE SEQUENCE [LARGE SCALE GENOMIC DNA]</scope>
    <source>
        <strain evidence="4 5">DSM 110363</strain>
    </source>
</reference>
<dbReference type="PANTHER" id="PTHR43510">
    <property type="entry name" value="AMINOTRANSFERASE FUNCTION, HYPOTHETICAL (EUROFUNG)"/>
    <property type="match status" value="1"/>
</dbReference>
<evidence type="ECO:0000313" key="5">
    <source>
        <dbReference type="Proteomes" id="UP000481858"/>
    </source>
</evidence>
<dbReference type="InterPro" id="IPR004838">
    <property type="entry name" value="NHTrfase_class1_PyrdxlP-BS"/>
</dbReference>
<dbReference type="OrthoDB" id="7042322at2759"/>
<dbReference type="InterPro" id="IPR015421">
    <property type="entry name" value="PyrdxlP-dep_Trfase_major"/>
</dbReference>
<dbReference type="Gene3D" id="3.90.1150.10">
    <property type="entry name" value="Aspartate Aminotransferase, domain 1"/>
    <property type="match status" value="1"/>
</dbReference>
<evidence type="ECO:0000313" key="4">
    <source>
        <dbReference type="EMBL" id="KAF2968074.1"/>
    </source>
</evidence>
<dbReference type="Pfam" id="PF00155">
    <property type="entry name" value="Aminotran_1_2"/>
    <property type="match status" value="1"/>
</dbReference>
<dbReference type="GO" id="GO:0003824">
    <property type="term" value="F:catalytic activity"/>
    <property type="evidence" value="ECO:0007669"/>
    <property type="project" value="InterPro"/>
</dbReference>
<dbReference type="CDD" id="cd00609">
    <property type="entry name" value="AAT_like"/>
    <property type="match status" value="1"/>
</dbReference>
<dbReference type="GO" id="GO:0030170">
    <property type="term" value="F:pyridoxal phosphate binding"/>
    <property type="evidence" value="ECO:0007669"/>
    <property type="project" value="InterPro"/>
</dbReference>
<gene>
    <name evidence="4" type="ORF">GQX73_g5495</name>
</gene>
<dbReference type="InterPro" id="IPR004839">
    <property type="entry name" value="Aminotransferase_I/II_large"/>
</dbReference>
<dbReference type="InterPro" id="IPR015422">
    <property type="entry name" value="PyrdxlP-dep_Trfase_small"/>
</dbReference>
<sequence length="400" mass="43476">MVKIPAFEVEQWMDAYENTPGVLNIAETCAASISVSQLCEFHSAGPAPPSIIDFSKPMTYGAIRGSDGLRRNIAALYPDGGSDAGGVTQEDIIVTQGAIAANHLVFYTLVGPGGHVVCVFPTYQQLYTIPETLGAEVSLWKLRVEDHYVPDVGELEKLIKSNTKMIVINNPNNPTGATTPKAVLAEIIEVARRHDIIVFSDEVYRPLFHGLAESEIPPSVLSLGYQKAIVTSSMSKAWALAGIRVGWAASRDKGIIEQLAVARDYTTISVSQLDDQVARFALGADVRPALLARNIALARTNLALLEKFIQDHPDTCSWVKPTAGTTAFVRFSTKDGQPVDDEAFCKDVLDKTKVMFLPGGRCFGHGHAFQGYVRIGYVSETHVLQKALSNLSRYVAENLN</sequence>
<dbReference type="Proteomes" id="UP000481858">
    <property type="component" value="Unassembled WGS sequence"/>
</dbReference>
<organism evidence="4 5">
    <name type="scientific">Xylaria multiplex</name>
    <dbReference type="NCBI Taxonomy" id="323545"/>
    <lineage>
        <taxon>Eukaryota</taxon>
        <taxon>Fungi</taxon>
        <taxon>Dikarya</taxon>
        <taxon>Ascomycota</taxon>
        <taxon>Pezizomycotina</taxon>
        <taxon>Sordariomycetes</taxon>
        <taxon>Xylariomycetidae</taxon>
        <taxon>Xylariales</taxon>
        <taxon>Xylariaceae</taxon>
        <taxon>Xylaria</taxon>
    </lineage>
</organism>
<dbReference type="AlphaFoldDB" id="A0A7C8MXL2"/>
<dbReference type="SUPFAM" id="SSF53383">
    <property type="entry name" value="PLP-dependent transferases"/>
    <property type="match status" value="1"/>
</dbReference>
<keyword evidence="2" id="KW-0663">Pyridoxal phosphate</keyword>
<keyword evidence="5" id="KW-1185">Reference proteome</keyword>
<dbReference type="EMBL" id="WUBL01000057">
    <property type="protein sequence ID" value="KAF2968074.1"/>
    <property type="molecule type" value="Genomic_DNA"/>
</dbReference>
<name>A0A7C8MXL2_9PEZI</name>
<dbReference type="PANTHER" id="PTHR43510:SF1">
    <property type="entry name" value="AMINOTRANSFERASE FUNCTION, HYPOTHETICAL (EUROFUNG)"/>
    <property type="match status" value="1"/>
</dbReference>
<evidence type="ECO:0000259" key="3">
    <source>
        <dbReference type="Pfam" id="PF00155"/>
    </source>
</evidence>
<comment type="similarity">
    <text evidence="1">Belongs to the class-I pyridoxal-phosphate-dependent aminotransferase family.</text>
</comment>
<dbReference type="PROSITE" id="PS00105">
    <property type="entry name" value="AA_TRANSFER_CLASS_1"/>
    <property type="match status" value="1"/>
</dbReference>
<feature type="domain" description="Aminotransferase class I/classII large" evidence="3">
    <location>
        <begin position="51"/>
        <end position="384"/>
    </location>
</feature>